<protein>
    <recommendedName>
        <fullName evidence="3">Lipoprotein</fullName>
    </recommendedName>
</protein>
<accession>A0A0Q0S5X0</accession>
<dbReference type="EMBL" id="JRLF01000014">
    <property type="protein sequence ID" value="KQB38745.1"/>
    <property type="molecule type" value="Genomic_DNA"/>
</dbReference>
<dbReference type="Proteomes" id="UP000050443">
    <property type="component" value="Unassembled WGS sequence"/>
</dbReference>
<proteinExistence type="predicted"/>
<reference evidence="1 2" key="1">
    <citation type="submission" date="2014-09" db="EMBL/GenBank/DDBJ databases">
        <title>Genome sequence of Flavobacterium aquidurense RC62.</title>
        <authorList>
            <person name="Kim J.F."/>
            <person name="Kwak M.-J."/>
        </authorList>
    </citation>
    <scope>NUCLEOTIDE SEQUENCE [LARGE SCALE GENOMIC DNA]</scope>
    <source>
        <strain evidence="1 2">RC62</strain>
    </source>
</reference>
<evidence type="ECO:0000313" key="2">
    <source>
        <dbReference type="Proteomes" id="UP000050443"/>
    </source>
</evidence>
<name>A0A0Q0S5X0_9FLAO</name>
<dbReference type="AlphaFoldDB" id="A0A0Q0S5X0"/>
<evidence type="ECO:0000313" key="1">
    <source>
        <dbReference type="EMBL" id="KQB38745.1"/>
    </source>
</evidence>
<evidence type="ECO:0008006" key="3">
    <source>
        <dbReference type="Google" id="ProtNLM"/>
    </source>
</evidence>
<comment type="caution">
    <text evidence="1">The sequence shown here is derived from an EMBL/GenBank/DDBJ whole genome shotgun (WGS) entry which is preliminary data.</text>
</comment>
<dbReference type="PROSITE" id="PS51257">
    <property type="entry name" value="PROKAR_LIPOPROTEIN"/>
    <property type="match status" value="1"/>
</dbReference>
<gene>
    <name evidence="1" type="ORF">RC62_2108</name>
</gene>
<dbReference type="RefSeq" id="WP_055097602.1">
    <property type="nucleotide sequence ID" value="NZ_JRLF01000014.1"/>
</dbReference>
<organism evidence="1 2">
    <name type="scientific">Flavobacterium aquidurense</name>
    <dbReference type="NCBI Taxonomy" id="362413"/>
    <lineage>
        <taxon>Bacteria</taxon>
        <taxon>Pseudomonadati</taxon>
        <taxon>Bacteroidota</taxon>
        <taxon>Flavobacteriia</taxon>
        <taxon>Flavobacteriales</taxon>
        <taxon>Flavobacteriaceae</taxon>
        <taxon>Flavobacterium</taxon>
    </lineage>
</organism>
<dbReference type="PATRIC" id="fig|362413.3.peg.2051"/>
<sequence length="194" mass="22930">MKKILTLLILLCFLISCERKEPNFSKEMIEKLADRGEVKNGIVRLPPPPASFTDLYFGVNRDEIVLTNGDALFLFYKEDYSEKFKSFKEFLSAVLNDGFVLDKKLFKNPRYPKRFTLNQKIEKEYSDLGFDQFFKKYSKPSGKKGVLQLNKSIMKSEEGEYLTVTYLMYKNKYDISRDCYQGIDYLRKREDSFR</sequence>
<dbReference type="OrthoDB" id="1360650at2"/>